<dbReference type="Gene3D" id="3.30.420.100">
    <property type="match status" value="1"/>
</dbReference>
<dbReference type="GO" id="GO:0008097">
    <property type="term" value="F:5S rRNA binding"/>
    <property type="evidence" value="ECO:0007669"/>
    <property type="project" value="InterPro"/>
</dbReference>
<dbReference type="PANTHER" id="PTHR23410">
    <property type="entry name" value="RIBOSOMAL PROTEIN L5-RELATED"/>
    <property type="match status" value="1"/>
</dbReference>
<dbReference type="Proteomes" id="UP000039324">
    <property type="component" value="Unassembled WGS sequence"/>
</dbReference>
<evidence type="ECO:0000256" key="2">
    <source>
        <dbReference type="ARBA" id="ARBA00007116"/>
    </source>
</evidence>
<keyword evidence="5" id="KW-0687">Ribonucleoprotein</keyword>
<evidence type="ECO:0000313" key="10">
    <source>
        <dbReference type="Proteomes" id="UP000290189"/>
    </source>
</evidence>
<dbReference type="CDD" id="cd00432">
    <property type="entry name" value="Ribosomal_L18_L5e"/>
    <property type="match status" value="1"/>
</dbReference>
<dbReference type="Pfam" id="PF14204">
    <property type="entry name" value="Ribosomal_L18_c"/>
    <property type="match status" value="1"/>
</dbReference>
<evidence type="ECO:0000313" key="8">
    <source>
        <dbReference type="EMBL" id="SPQ95751.1"/>
    </source>
</evidence>
<keyword evidence="4" id="KW-0689">Ribosomal protein</keyword>
<accession>A0A0G4J4S6</accession>
<keyword evidence="8" id="KW-0496">Mitochondrion</keyword>
<evidence type="ECO:0000313" key="9">
    <source>
        <dbReference type="Proteomes" id="UP000039324"/>
    </source>
</evidence>
<dbReference type="AlphaFoldDB" id="A0A0G4J4S6"/>
<evidence type="ECO:0000256" key="1">
    <source>
        <dbReference type="ARBA" id="ARBA00004496"/>
    </source>
</evidence>
<dbReference type="HAMAP" id="MF_01337_A">
    <property type="entry name" value="Ribosomal_uL18_A"/>
    <property type="match status" value="1"/>
</dbReference>
<geneLocation type="mitochondrion" evidence="8"/>
<dbReference type="Pfam" id="PF17144">
    <property type="entry name" value="Ribosomal_L5e"/>
    <property type="match status" value="1"/>
</dbReference>
<dbReference type="InterPro" id="IPR005485">
    <property type="entry name" value="Rbsml_uL18_euk_arch"/>
</dbReference>
<dbReference type="GO" id="GO:0003735">
    <property type="term" value="F:structural constituent of ribosome"/>
    <property type="evidence" value="ECO:0007669"/>
    <property type="project" value="InterPro"/>
</dbReference>
<reference evidence="8 10" key="2">
    <citation type="submission" date="2018-03" db="EMBL/GenBank/DDBJ databases">
        <authorList>
            <person name="Fogelqvist J."/>
        </authorList>
    </citation>
    <scope>NUCLEOTIDE SEQUENCE [LARGE SCALE GENOMIC DNA]</scope>
</reference>
<dbReference type="GO" id="GO:0022625">
    <property type="term" value="C:cytosolic large ribosomal subunit"/>
    <property type="evidence" value="ECO:0007669"/>
    <property type="project" value="TreeGrafter"/>
</dbReference>
<protein>
    <recommendedName>
        <fullName evidence="6">Large ribosomal subunit protein uL18 C-terminal eukaryotes domain-containing protein</fullName>
    </recommendedName>
</protein>
<dbReference type="Proteomes" id="UP000290189">
    <property type="component" value="Unassembled WGS sequence"/>
</dbReference>
<proteinExistence type="inferred from homology"/>
<keyword evidence="3" id="KW-0963">Cytoplasm</keyword>
<dbReference type="PANTHER" id="PTHR23410:SF12">
    <property type="entry name" value="LARGE RIBOSOMAL SUBUNIT PROTEIN UL18"/>
    <property type="match status" value="1"/>
</dbReference>
<evidence type="ECO:0000256" key="5">
    <source>
        <dbReference type="ARBA" id="ARBA00023274"/>
    </source>
</evidence>
<sequence>MGFVKVVKSKAYYKRFQVKYRRRREAKTDYYARQRLVTQDKNKYSTPKYRFVVRITNRDVICQIFAADLTHDKCLMSAYSHELSRYGLPVKGNTNYATAYATGLLLARRVNQKYGLNYEGVVEATGEPFTVEPHDDDEGAKKPFKALLDVGLARTTTGARIFGALKGAVDGGLNIPHSEKRFPGSSKGEEGWEYDPELHKKLIFGSHVAEYMKLLEEGDDAEAYQKQFSAFIKAGVKAGTIESMYKKMHAAIRKDPFVKRGALELGKYKTRKAAKKAAPADQKTKSYKKIRMSAKERHNRVCQVLEKKGVEKTVIPMSHV</sequence>
<evidence type="ECO:0000256" key="4">
    <source>
        <dbReference type="ARBA" id="ARBA00022980"/>
    </source>
</evidence>
<dbReference type="EMBL" id="CDSF01000126">
    <property type="protein sequence ID" value="CEP02379.1"/>
    <property type="molecule type" value="Genomic_DNA"/>
</dbReference>
<organism evidence="7 9">
    <name type="scientific">Plasmodiophora brassicae</name>
    <name type="common">Clubroot disease agent</name>
    <dbReference type="NCBI Taxonomy" id="37360"/>
    <lineage>
        <taxon>Eukaryota</taxon>
        <taxon>Sar</taxon>
        <taxon>Rhizaria</taxon>
        <taxon>Endomyxa</taxon>
        <taxon>Phytomyxea</taxon>
        <taxon>Plasmodiophorida</taxon>
        <taxon>Plasmodiophoridae</taxon>
        <taxon>Plasmodiophora</taxon>
    </lineage>
</organism>
<dbReference type="OMA" id="CQIASAH"/>
<keyword evidence="9" id="KW-1185">Reference proteome</keyword>
<evidence type="ECO:0000256" key="3">
    <source>
        <dbReference type="ARBA" id="ARBA00022490"/>
    </source>
</evidence>
<dbReference type="GO" id="GO:0000027">
    <property type="term" value="P:ribosomal large subunit assembly"/>
    <property type="evidence" value="ECO:0007669"/>
    <property type="project" value="TreeGrafter"/>
</dbReference>
<feature type="domain" description="Large ribosomal subunit protein uL18 C-terminal eukaryotes" evidence="6">
    <location>
        <begin position="241"/>
        <end position="303"/>
    </location>
</feature>
<name>A0A0G4J4S6_PLABS</name>
<dbReference type="GO" id="GO:0006412">
    <property type="term" value="P:translation"/>
    <property type="evidence" value="ECO:0007669"/>
    <property type="project" value="InterPro"/>
</dbReference>
<comment type="subcellular location">
    <subcellularLocation>
        <location evidence="1">Cytoplasm</location>
    </subcellularLocation>
</comment>
<reference evidence="7 9" key="1">
    <citation type="submission" date="2015-02" db="EMBL/GenBank/DDBJ databases">
        <authorList>
            <person name="Chooi Y.-H."/>
        </authorList>
    </citation>
    <scope>NUCLEOTIDE SEQUENCE [LARGE SCALE GENOMIC DNA]</scope>
    <source>
        <strain evidence="7">E3</strain>
    </source>
</reference>
<dbReference type="InterPro" id="IPR057268">
    <property type="entry name" value="Ribosomal_L18"/>
</dbReference>
<dbReference type="PRINTS" id="PR00058">
    <property type="entry name" value="RIBOSOMALL5"/>
</dbReference>
<gene>
    <name evidence="7" type="ORF">PBRA_008963</name>
    <name evidence="8" type="ORF">PLBR_LOCUS2966</name>
</gene>
<dbReference type="InterPro" id="IPR025607">
    <property type="entry name" value="Ribosomal_uL18_C_euk"/>
</dbReference>
<dbReference type="EMBL" id="OVEO01000004">
    <property type="protein sequence ID" value="SPQ95751.1"/>
    <property type="molecule type" value="Genomic_DNA"/>
</dbReference>
<dbReference type="SUPFAM" id="SSF53137">
    <property type="entry name" value="Translational machinery components"/>
    <property type="match status" value="1"/>
</dbReference>
<evidence type="ECO:0000313" key="7">
    <source>
        <dbReference type="EMBL" id="CEP02379.1"/>
    </source>
</evidence>
<evidence type="ECO:0000259" key="6">
    <source>
        <dbReference type="Pfam" id="PF14204"/>
    </source>
</evidence>
<dbReference type="OrthoDB" id="1618453at2759"/>
<comment type="similarity">
    <text evidence="2">Belongs to the universal ribosomal protein uL18 family.</text>
</comment>
<dbReference type="STRING" id="37360.A0A0G4J4S6"/>